<evidence type="ECO:0000256" key="11">
    <source>
        <dbReference type="HAMAP-Rule" id="MF_00664"/>
    </source>
</evidence>
<keyword evidence="8 11" id="KW-0456">Lyase</keyword>
<protein>
    <recommendedName>
        <fullName evidence="11">Phosphatidylserine decarboxylase proenzyme</fullName>
        <ecNumber evidence="11">4.1.1.65</ecNumber>
    </recommendedName>
    <component>
        <recommendedName>
            <fullName evidence="11">Phosphatidylserine decarboxylase alpha chain</fullName>
        </recommendedName>
    </component>
    <component>
        <recommendedName>
            <fullName evidence="11">Phosphatidylserine decarboxylase beta chain</fullName>
        </recommendedName>
    </component>
</protein>
<dbReference type="GO" id="GO:0004609">
    <property type="term" value="F:phosphatidylserine decarboxylase activity"/>
    <property type="evidence" value="ECO:0007669"/>
    <property type="project" value="UniProtKB-UniRule"/>
</dbReference>
<feature type="active site" description="Schiff-base intermediate with substrate; via pyruvic acid" evidence="11">
    <location>
        <position position="218"/>
    </location>
</feature>
<name>D1VXV5_9BACT</name>
<organism evidence="13 14">
    <name type="scientific">Hoylesella timonensis CRIS 5C-B1</name>
    <dbReference type="NCBI Taxonomy" id="679189"/>
    <lineage>
        <taxon>Bacteria</taxon>
        <taxon>Pseudomonadati</taxon>
        <taxon>Bacteroidota</taxon>
        <taxon>Bacteroidia</taxon>
        <taxon>Bacteroidales</taxon>
        <taxon>Prevotellaceae</taxon>
        <taxon>Hoylesella</taxon>
    </lineage>
</organism>
<comment type="subunit">
    <text evidence="11">Heterodimer of a large membrane-associated beta subunit and a small pyruvoyl-containing alpha subunit.</text>
</comment>
<comment type="pathway">
    <text evidence="11">Phospholipid metabolism; phosphatidylethanolamine biosynthesis; phosphatidylethanolamine from CDP-diacylglycerol: step 2/2.</text>
</comment>
<comment type="similarity">
    <text evidence="11">Belongs to the phosphatidylserine decarboxylase family. PSD-A subfamily.</text>
</comment>
<gene>
    <name evidence="11 13" type="primary">psd</name>
    <name evidence="13" type="ORF">HMPREF9019_1941</name>
</gene>
<keyword evidence="7 11" id="KW-0594">Phospholipid biosynthesis</keyword>
<dbReference type="eggNOG" id="COG0688">
    <property type="taxonomic scope" value="Bacteria"/>
</dbReference>
<keyword evidence="5 11" id="KW-0472">Membrane</keyword>
<keyword evidence="9 11" id="KW-1208">Phospholipid metabolism</keyword>
<dbReference type="EMBL" id="ADEF01000015">
    <property type="protein sequence ID" value="EFA98028.1"/>
    <property type="molecule type" value="Genomic_DNA"/>
</dbReference>
<sequence length="249" mass="28847">MDFTKNIYLCQYIPFIYHRMIKRIKKLKKIRIHREGTDTLIWGFIAIAAIDLLLWRAFDTKIPFYSFTVVFGIIYGIVLNFFQCPVRFFPSEDTENIVVAPADGKIVVIEEVEENIYFHERRLMISIFMSLFNVHANWFPVDGHVKLVHHQDGNYHKAWLPKASEENEHSDIIITTPDGKDILCRQIAGAMARRIVTYAKEGEDCYIDEHLGFIKFGSRVDVYLPIGTEVCVKMGQKTVGDQTIIAKLK</sequence>
<keyword evidence="6 11" id="KW-0865">Zymogen</keyword>
<feature type="chain" id="PRO_5023550441" description="Phosphatidylserine decarboxylase beta chain" evidence="11">
    <location>
        <begin position="1"/>
        <end position="217"/>
    </location>
</feature>
<dbReference type="GO" id="GO:0005886">
    <property type="term" value="C:plasma membrane"/>
    <property type="evidence" value="ECO:0007669"/>
    <property type="project" value="UniProtKB-SubCell"/>
</dbReference>
<comment type="function">
    <text evidence="11">Catalyzes the formation of phosphatidylethanolamine (PtdEtn) from phosphatidylserine (PtdSer).</text>
</comment>
<feature type="modified residue" description="Pyruvic acid (Ser); by autocatalysis" evidence="11">
    <location>
        <position position="218"/>
    </location>
</feature>
<feature type="transmembrane region" description="Helical" evidence="12">
    <location>
        <begin position="64"/>
        <end position="82"/>
    </location>
</feature>
<evidence type="ECO:0000256" key="4">
    <source>
        <dbReference type="ARBA" id="ARBA00023098"/>
    </source>
</evidence>
<accession>D1VXV5</accession>
<comment type="caution">
    <text evidence="13">The sequence shown here is derived from an EMBL/GenBank/DDBJ whole genome shotgun (WGS) entry which is preliminary data.</text>
</comment>
<comment type="cofactor">
    <cofactor evidence="11">
        <name>pyruvate</name>
        <dbReference type="ChEBI" id="CHEBI:15361"/>
    </cofactor>
    <text evidence="11">Binds 1 pyruvoyl group covalently per subunit.</text>
</comment>
<evidence type="ECO:0000256" key="8">
    <source>
        <dbReference type="ARBA" id="ARBA00023239"/>
    </source>
</evidence>
<dbReference type="HAMAP" id="MF_00664">
    <property type="entry name" value="PS_decarb_PSD_A"/>
    <property type="match status" value="1"/>
</dbReference>
<comment type="subcellular location">
    <subcellularLocation>
        <location evidence="11">Cell membrane</location>
        <topology evidence="11">Peripheral membrane protein</topology>
    </subcellularLocation>
</comment>
<keyword evidence="2 11" id="KW-0444">Lipid biosynthesis</keyword>
<evidence type="ECO:0000256" key="12">
    <source>
        <dbReference type="SAM" id="Phobius"/>
    </source>
</evidence>
<keyword evidence="4 11" id="KW-0443">Lipid metabolism</keyword>
<dbReference type="PANTHER" id="PTHR35809:SF1">
    <property type="entry name" value="ARCHAETIDYLSERINE DECARBOXYLASE PROENZYME-RELATED"/>
    <property type="match status" value="1"/>
</dbReference>
<keyword evidence="1 11" id="KW-1003">Cell membrane</keyword>
<keyword evidence="12" id="KW-1133">Transmembrane helix</keyword>
<feature type="transmembrane region" description="Helical" evidence="12">
    <location>
        <begin position="39"/>
        <end position="58"/>
    </location>
</feature>
<evidence type="ECO:0000256" key="6">
    <source>
        <dbReference type="ARBA" id="ARBA00023145"/>
    </source>
</evidence>
<dbReference type="UniPathway" id="UPA00558">
    <property type="reaction ID" value="UER00616"/>
</dbReference>
<evidence type="ECO:0000256" key="10">
    <source>
        <dbReference type="ARBA" id="ARBA00023317"/>
    </source>
</evidence>
<keyword evidence="10 11" id="KW-0670">Pyruvate</keyword>
<dbReference type="Proteomes" id="UP000004001">
    <property type="component" value="Unassembled WGS sequence"/>
</dbReference>
<proteinExistence type="inferred from homology"/>
<evidence type="ECO:0000256" key="9">
    <source>
        <dbReference type="ARBA" id="ARBA00023264"/>
    </source>
</evidence>
<evidence type="ECO:0000313" key="13">
    <source>
        <dbReference type="EMBL" id="EFA98028.1"/>
    </source>
</evidence>
<dbReference type="InterPro" id="IPR003817">
    <property type="entry name" value="PS_Dcarbxylase"/>
</dbReference>
<evidence type="ECO:0000256" key="5">
    <source>
        <dbReference type="ARBA" id="ARBA00023136"/>
    </source>
</evidence>
<keyword evidence="14" id="KW-1185">Reference proteome</keyword>
<dbReference type="AlphaFoldDB" id="D1VXV5"/>
<evidence type="ECO:0000256" key="7">
    <source>
        <dbReference type="ARBA" id="ARBA00023209"/>
    </source>
</evidence>
<evidence type="ECO:0000256" key="1">
    <source>
        <dbReference type="ARBA" id="ARBA00022475"/>
    </source>
</evidence>
<keyword evidence="3 11" id="KW-0210">Decarboxylase</keyword>
<comment type="catalytic activity">
    <reaction evidence="11">
        <text>a 1,2-diacyl-sn-glycero-3-phospho-L-serine + H(+) = a 1,2-diacyl-sn-glycero-3-phosphoethanolamine + CO2</text>
        <dbReference type="Rhea" id="RHEA:20828"/>
        <dbReference type="ChEBI" id="CHEBI:15378"/>
        <dbReference type="ChEBI" id="CHEBI:16526"/>
        <dbReference type="ChEBI" id="CHEBI:57262"/>
        <dbReference type="ChEBI" id="CHEBI:64612"/>
        <dbReference type="EC" id="4.1.1.65"/>
    </reaction>
</comment>
<keyword evidence="12" id="KW-0812">Transmembrane</keyword>
<dbReference type="InterPro" id="IPR033175">
    <property type="entry name" value="PSD-A"/>
</dbReference>
<dbReference type="PANTHER" id="PTHR35809">
    <property type="entry name" value="ARCHAETIDYLSERINE DECARBOXYLASE PROENZYME-RELATED"/>
    <property type="match status" value="1"/>
</dbReference>
<comment type="PTM">
    <text evidence="11">Is synthesized initially as an inactive proenzyme. Formation of the active enzyme involves a self-maturation process in which the active site pyruvoyl group is generated from an internal serine residue via an autocatalytic post-translational modification. Two non-identical subunits are generated from the proenzyme in this reaction, and the pyruvate is formed at the N-terminus of the alpha chain, which is derived from the carboxyl end of the proenzyme. The post-translation cleavage follows an unusual pathway, termed non-hydrolytic serinolysis, in which the side chain hydroxyl group of the serine supplies its oxygen atom to form the C-terminus of the beta chain, while the remainder of the serine residue undergoes an oxidative deamination to produce ammonia and the pyruvoyl prosthetic group on the alpha chain.</text>
</comment>
<feature type="chain" id="PRO_5023550442" description="Phosphatidylserine decarboxylase alpha chain" evidence="11">
    <location>
        <begin position="218"/>
        <end position="249"/>
    </location>
</feature>
<feature type="site" description="Cleavage (non-hydrolytic); by autocatalysis" evidence="11">
    <location>
        <begin position="217"/>
        <end position="218"/>
    </location>
</feature>
<reference evidence="13 14" key="1">
    <citation type="submission" date="2009-12" db="EMBL/GenBank/DDBJ databases">
        <title>Genome Sequence of Prevotella timonensis CRIS 5C-B1.</title>
        <authorList>
            <person name="Durkin A.S."/>
            <person name="Madupu R."/>
            <person name="Torralba M."/>
            <person name="Methe B."/>
            <person name="Sutton G."/>
            <person name="Strausberg R.L."/>
            <person name="Nelson K.E."/>
        </authorList>
    </citation>
    <scope>NUCLEOTIDE SEQUENCE [LARGE SCALE GENOMIC DNA]</scope>
    <source>
        <strain evidence="13 14">CRIS 5C-B1</strain>
    </source>
</reference>
<dbReference type="NCBIfam" id="NF003678">
    <property type="entry name" value="PRK05305.1-2"/>
    <property type="match status" value="1"/>
</dbReference>
<dbReference type="EC" id="4.1.1.65" evidence="11"/>
<evidence type="ECO:0000313" key="14">
    <source>
        <dbReference type="Proteomes" id="UP000004001"/>
    </source>
</evidence>
<evidence type="ECO:0000256" key="3">
    <source>
        <dbReference type="ARBA" id="ARBA00022793"/>
    </source>
</evidence>
<dbReference type="Pfam" id="PF02666">
    <property type="entry name" value="PS_Dcarbxylase"/>
    <property type="match status" value="1"/>
</dbReference>
<evidence type="ECO:0000256" key="2">
    <source>
        <dbReference type="ARBA" id="ARBA00022516"/>
    </source>
</evidence>
<dbReference type="GO" id="GO:0006646">
    <property type="term" value="P:phosphatidylethanolamine biosynthetic process"/>
    <property type="evidence" value="ECO:0007669"/>
    <property type="project" value="UniProtKB-UniRule"/>
</dbReference>